<proteinExistence type="predicted"/>
<accession>A0A212J6L6</accession>
<evidence type="ECO:0000313" key="1">
    <source>
        <dbReference type="EMBL" id="SBV95076.1"/>
    </source>
</evidence>
<dbReference type="EMBL" id="FLUL01000001">
    <property type="protein sequence ID" value="SBV95076.1"/>
    <property type="molecule type" value="Genomic_DNA"/>
</dbReference>
<dbReference type="AlphaFoldDB" id="A0A212J6L6"/>
<sequence length="124" mass="14377">MRQYKVNKIILAWLLAAIFITPLIVKGIHIYKYECYEEHCSDANDKHKPQHNSNTCQVCKLTLSLFTEASFRISDTIQIIYTSRIYSLYLENGYKSIPHLNYLRAPPSIKNIFSSGIILSQLYS</sequence>
<protein>
    <submittedName>
        <fullName evidence="1">Uncharacterized protein</fullName>
    </submittedName>
</protein>
<reference evidence="1" key="1">
    <citation type="submission" date="2016-04" db="EMBL/GenBank/DDBJ databases">
        <authorList>
            <person name="Evans L.H."/>
            <person name="Alamgir A."/>
            <person name="Owens N."/>
            <person name="Weber N.D."/>
            <person name="Virtaneva K."/>
            <person name="Barbian K."/>
            <person name="Babar A."/>
            <person name="Rosenke K."/>
        </authorList>
    </citation>
    <scope>NUCLEOTIDE SEQUENCE</scope>
    <source>
        <strain evidence="1">86-2</strain>
    </source>
</reference>
<gene>
    <name evidence="1" type="ORF">KL86DYS2_10844</name>
</gene>
<name>A0A212J6L6_9BACT</name>
<organism evidence="1">
    <name type="scientific">uncultured Dysgonomonas sp</name>
    <dbReference type="NCBI Taxonomy" id="206096"/>
    <lineage>
        <taxon>Bacteria</taxon>
        <taxon>Pseudomonadati</taxon>
        <taxon>Bacteroidota</taxon>
        <taxon>Bacteroidia</taxon>
        <taxon>Bacteroidales</taxon>
        <taxon>Dysgonomonadaceae</taxon>
        <taxon>Dysgonomonas</taxon>
        <taxon>environmental samples</taxon>
    </lineage>
</organism>